<gene>
    <name evidence="8" type="ORF">JZ751_016062</name>
</gene>
<dbReference type="Pfam" id="PF00714">
    <property type="entry name" value="IFN-gamma"/>
    <property type="match status" value="1"/>
</dbReference>
<dbReference type="GO" id="GO:0006955">
    <property type="term" value="P:immune response"/>
    <property type="evidence" value="ECO:0007669"/>
    <property type="project" value="InterPro"/>
</dbReference>
<evidence type="ECO:0000256" key="2">
    <source>
        <dbReference type="ARBA" id="ARBA00007566"/>
    </source>
</evidence>
<organism evidence="8 9">
    <name type="scientific">Albula glossodonta</name>
    <name type="common">roundjaw bonefish</name>
    <dbReference type="NCBI Taxonomy" id="121402"/>
    <lineage>
        <taxon>Eukaryota</taxon>
        <taxon>Metazoa</taxon>
        <taxon>Chordata</taxon>
        <taxon>Craniata</taxon>
        <taxon>Vertebrata</taxon>
        <taxon>Euteleostomi</taxon>
        <taxon>Actinopterygii</taxon>
        <taxon>Neopterygii</taxon>
        <taxon>Teleostei</taxon>
        <taxon>Albuliformes</taxon>
        <taxon>Albulidae</taxon>
        <taxon>Albula</taxon>
    </lineage>
</organism>
<sequence>MNPLWGLALLCGFCLSSFELAASNHNISEEIKMLTDHFNVTADKTLFGNPIFLKNLDDHEKFEESEQKLLLLEILDVYERILSDMLNHTRDLDVKTSILSIKGRMEELRRRNFLSREKALKKRLQDLWAVKTNDEVVQRKAVRELLHVYQTVSKQLHRRSQRAAPRLRRHASQTRPE</sequence>
<evidence type="ECO:0000256" key="5">
    <source>
        <dbReference type="ARBA" id="ARBA00023180"/>
    </source>
</evidence>
<feature type="chain" id="PRO_5035768741" description="Interferon gamma" evidence="7">
    <location>
        <begin position="22"/>
        <end position="177"/>
    </location>
</feature>
<feature type="signal peptide" evidence="7">
    <location>
        <begin position="1"/>
        <end position="21"/>
    </location>
</feature>
<dbReference type="OrthoDB" id="8957647at2759"/>
<dbReference type="GO" id="GO:0005615">
    <property type="term" value="C:extracellular space"/>
    <property type="evidence" value="ECO:0007669"/>
    <property type="project" value="UniProtKB-KW"/>
</dbReference>
<evidence type="ECO:0000313" key="8">
    <source>
        <dbReference type="EMBL" id="KAG9342625.1"/>
    </source>
</evidence>
<name>A0A8T2NQH5_9TELE</name>
<evidence type="ECO:0000256" key="3">
    <source>
        <dbReference type="ARBA" id="ARBA00022514"/>
    </source>
</evidence>
<evidence type="ECO:0000256" key="6">
    <source>
        <dbReference type="SAM" id="MobiDB-lite"/>
    </source>
</evidence>
<evidence type="ECO:0000256" key="1">
    <source>
        <dbReference type="ARBA" id="ARBA00004613"/>
    </source>
</evidence>
<comment type="similarity">
    <text evidence="2">Belongs to the type II (or gamma) interferon family.</text>
</comment>
<comment type="subcellular location">
    <subcellularLocation>
        <location evidence="1">Secreted</location>
    </subcellularLocation>
</comment>
<dbReference type="AlphaFoldDB" id="A0A8T2NQH5"/>
<dbReference type="GO" id="GO:0005125">
    <property type="term" value="F:cytokine activity"/>
    <property type="evidence" value="ECO:0007669"/>
    <property type="project" value="UniProtKB-KW"/>
</dbReference>
<keyword evidence="7" id="KW-0732">Signal</keyword>
<dbReference type="SUPFAM" id="SSF47266">
    <property type="entry name" value="4-helical cytokines"/>
    <property type="match status" value="1"/>
</dbReference>
<dbReference type="InterPro" id="IPR009079">
    <property type="entry name" value="4_helix_cytokine-like_core"/>
</dbReference>
<evidence type="ECO:0000256" key="7">
    <source>
        <dbReference type="SAM" id="SignalP"/>
    </source>
</evidence>
<dbReference type="PANTHER" id="PTHR11419:SF0">
    <property type="entry name" value="INTERFERON GAMMA"/>
    <property type="match status" value="1"/>
</dbReference>
<dbReference type="EMBL" id="JAFBMS010000027">
    <property type="protein sequence ID" value="KAG9342625.1"/>
    <property type="molecule type" value="Genomic_DNA"/>
</dbReference>
<dbReference type="Proteomes" id="UP000824540">
    <property type="component" value="Unassembled WGS sequence"/>
</dbReference>
<keyword evidence="3" id="KW-0202">Cytokine</keyword>
<reference evidence="8" key="1">
    <citation type="thesis" date="2021" institute="BYU ScholarsArchive" country="Provo, UT, USA">
        <title>Applications of and Algorithms for Genome Assembly and Genomic Analyses with an Emphasis on Marine Teleosts.</title>
        <authorList>
            <person name="Pickett B.D."/>
        </authorList>
    </citation>
    <scope>NUCLEOTIDE SEQUENCE</scope>
    <source>
        <strain evidence="8">HI-2016</strain>
    </source>
</reference>
<evidence type="ECO:0008006" key="10">
    <source>
        <dbReference type="Google" id="ProtNLM"/>
    </source>
</evidence>
<dbReference type="GO" id="GO:0005133">
    <property type="term" value="F:type II interferon receptor binding"/>
    <property type="evidence" value="ECO:0007669"/>
    <property type="project" value="InterPro"/>
</dbReference>
<dbReference type="PANTHER" id="PTHR11419">
    <property type="entry name" value="INTERFERON GAMMA"/>
    <property type="match status" value="1"/>
</dbReference>
<accession>A0A8T2NQH5</accession>
<keyword evidence="5" id="KW-0325">Glycoprotein</keyword>
<keyword evidence="4" id="KW-0964">Secreted</keyword>
<comment type="caution">
    <text evidence="8">The sequence shown here is derived from an EMBL/GenBank/DDBJ whole genome shotgun (WGS) entry which is preliminary data.</text>
</comment>
<proteinExistence type="inferred from homology"/>
<evidence type="ECO:0000313" key="9">
    <source>
        <dbReference type="Proteomes" id="UP000824540"/>
    </source>
</evidence>
<protein>
    <recommendedName>
        <fullName evidence="10">Interferon gamma</fullName>
    </recommendedName>
</protein>
<dbReference type="Gene3D" id="1.20.1250.10">
    <property type="match status" value="1"/>
</dbReference>
<evidence type="ECO:0000256" key="4">
    <source>
        <dbReference type="ARBA" id="ARBA00022525"/>
    </source>
</evidence>
<dbReference type="InterPro" id="IPR002069">
    <property type="entry name" value="Interferon_gamma"/>
</dbReference>
<feature type="region of interest" description="Disordered" evidence="6">
    <location>
        <begin position="156"/>
        <end position="177"/>
    </location>
</feature>
<keyword evidence="9" id="KW-1185">Reference proteome</keyword>